<evidence type="ECO:0000313" key="1">
    <source>
        <dbReference type="EMBL" id="SDQ52109.1"/>
    </source>
</evidence>
<gene>
    <name evidence="1" type="ORF">SAMN04488565_2867</name>
</gene>
<sequence length="114" mass="11925">MGVGTEETPTAETIAEDMAREYVSALLDVEAEVEPAESLMLTGDVNGGLGSSLLVFSSLRVTAPKEPEFEGLVSVYRAGDFALTAFTACGGGSYAEESGELEQFVASMGVDIDY</sequence>
<reference evidence="1 2" key="1">
    <citation type="submission" date="2016-10" db="EMBL/GenBank/DDBJ databases">
        <authorList>
            <person name="de Groot N.N."/>
        </authorList>
    </citation>
    <scope>NUCLEOTIDE SEQUENCE [LARGE SCALE GENOMIC DNA]</scope>
    <source>
        <strain evidence="1 2">DSM 22788</strain>
    </source>
</reference>
<protein>
    <submittedName>
        <fullName evidence="1">Uncharacterized protein</fullName>
    </submittedName>
</protein>
<proteinExistence type="predicted"/>
<dbReference type="Proteomes" id="UP000182690">
    <property type="component" value="Unassembled WGS sequence"/>
</dbReference>
<evidence type="ECO:0000313" key="2">
    <source>
        <dbReference type="Proteomes" id="UP000182690"/>
    </source>
</evidence>
<dbReference type="RefSeq" id="WP_010156474.1">
    <property type="nucleotide sequence ID" value="NZ_FNKB01000002.1"/>
</dbReference>
<dbReference type="EMBL" id="FNKB01000002">
    <property type="protein sequence ID" value="SDQ52109.1"/>
    <property type="molecule type" value="Genomic_DNA"/>
</dbReference>
<name>A0A1H1BJN8_9MICO</name>
<dbReference type="AlphaFoldDB" id="A0A1H1BJN8"/>
<accession>A0A1H1BJN8</accession>
<organism evidence="1 2">
    <name type="scientific">Leucobacter chromiiresistens</name>
    <dbReference type="NCBI Taxonomy" id="1079994"/>
    <lineage>
        <taxon>Bacteria</taxon>
        <taxon>Bacillati</taxon>
        <taxon>Actinomycetota</taxon>
        <taxon>Actinomycetes</taxon>
        <taxon>Micrococcales</taxon>
        <taxon>Microbacteriaceae</taxon>
        <taxon>Leucobacter</taxon>
    </lineage>
</organism>